<name>A0AA95AHY8_RHIRH</name>
<reference evidence="1 2" key="1">
    <citation type="journal article" date="2019" name="Appl. Microbiol. Biotechnol.">
        <title>Differential efficiency of wild type rhizogenic strains for rol gene transformation of plants.</title>
        <authorList>
            <person name="Desmet S."/>
            <person name="De Keyser E."/>
            <person name="Van Vaerenbergh J."/>
            <person name="Baeyen S."/>
            <person name="Van Huylenbroeck J."/>
            <person name="Geelen D."/>
            <person name="Dhooghe E."/>
        </authorList>
    </citation>
    <scope>NUCLEOTIDE SEQUENCE [LARGE SCALE GENOMIC DNA]</scope>
    <source>
        <strain evidence="1 2">B 4.1</strain>
    </source>
</reference>
<dbReference type="EMBL" id="SGOB01000002">
    <property type="protein sequence ID" value="TRA89029.1"/>
    <property type="molecule type" value="Genomic_DNA"/>
</dbReference>
<sequence>MSSSPLKQEMCRCRTGISTGSSKRRIQAFVIAAICVIPFSGKAKNRWFSDEISVLKGSVVACFSHFPSLPQDQFYRHMLDSSPHL</sequence>
<gene>
    <name evidence="1" type="ORF">EXN24_13625</name>
</gene>
<protein>
    <submittedName>
        <fullName evidence="1">Uncharacterized protein</fullName>
    </submittedName>
</protein>
<accession>A0AA95AHY8</accession>
<comment type="caution">
    <text evidence="1">The sequence shown here is derived from an EMBL/GenBank/DDBJ whole genome shotgun (WGS) entry which is preliminary data.</text>
</comment>
<organism evidence="1 2">
    <name type="scientific">Rhizobium rhizogenes</name>
    <name type="common">Agrobacterium rhizogenes</name>
    <dbReference type="NCBI Taxonomy" id="359"/>
    <lineage>
        <taxon>Bacteria</taxon>
        <taxon>Pseudomonadati</taxon>
        <taxon>Pseudomonadota</taxon>
        <taxon>Alphaproteobacteria</taxon>
        <taxon>Hyphomicrobiales</taxon>
        <taxon>Rhizobiaceae</taxon>
        <taxon>Rhizobium/Agrobacterium group</taxon>
        <taxon>Rhizobium</taxon>
    </lineage>
</organism>
<proteinExistence type="predicted"/>
<evidence type="ECO:0000313" key="2">
    <source>
        <dbReference type="Proteomes" id="UP000320858"/>
    </source>
</evidence>
<dbReference type="AlphaFoldDB" id="A0AA95AHY8"/>
<evidence type="ECO:0000313" key="1">
    <source>
        <dbReference type="EMBL" id="TRA89029.1"/>
    </source>
</evidence>
<dbReference type="Proteomes" id="UP000320858">
    <property type="component" value="Unassembled WGS sequence"/>
</dbReference>